<name>A0A0E9RN04_ANGAN</name>
<evidence type="ECO:0000313" key="1">
    <source>
        <dbReference type="EMBL" id="JAH30217.1"/>
    </source>
</evidence>
<protein>
    <submittedName>
        <fullName evidence="1">Uncharacterized protein</fullName>
    </submittedName>
</protein>
<proteinExistence type="predicted"/>
<reference evidence="1" key="2">
    <citation type="journal article" date="2015" name="Fish Shellfish Immunol.">
        <title>Early steps in the European eel (Anguilla anguilla)-Vibrio vulnificus interaction in the gills: Role of the RtxA13 toxin.</title>
        <authorList>
            <person name="Callol A."/>
            <person name="Pajuelo D."/>
            <person name="Ebbesson L."/>
            <person name="Teles M."/>
            <person name="MacKenzie S."/>
            <person name="Amaro C."/>
        </authorList>
    </citation>
    <scope>NUCLEOTIDE SEQUENCE</scope>
</reference>
<dbReference type="EMBL" id="GBXM01078360">
    <property type="protein sequence ID" value="JAH30217.1"/>
    <property type="molecule type" value="Transcribed_RNA"/>
</dbReference>
<accession>A0A0E9RN04</accession>
<sequence>MSLLKFYSSF</sequence>
<reference evidence="1" key="1">
    <citation type="submission" date="2014-11" db="EMBL/GenBank/DDBJ databases">
        <authorList>
            <person name="Amaro Gonzalez C."/>
        </authorList>
    </citation>
    <scope>NUCLEOTIDE SEQUENCE</scope>
</reference>
<organism evidence="1">
    <name type="scientific">Anguilla anguilla</name>
    <name type="common">European freshwater eel</name>
    <name type="synonym">Muraena anguilla</name>
    <dbReference type="NCBI Taxonomy" id="7936"/>
    <lineage>
        <taxon>Eukaryota</taxon>
        <taxon>Metazoa</taxon>
        <taxon>Chordata</taxon>
        <taxon>Craniata</taxon>
        <taxon>Vertebrata</taxon>
        <taxon>Euteleostomi</taxon>
        <taxon>Actinopterygii</taxon>
        <taxon>Neopterygii</taxon>
        <taxon>Teleostei</taxon>
        <taxon>Anguilliformes</taxon>
        <taxon>Anguillidae</taxon>
        <taxon>Anguilla</taxon>
    </lineage>
</organism>